<dbReference type="Proteomes" id="UP000676336">
    <property type="component" value="Unassembled WGS sequence"/>
</dbReference>
<name>A0A816YY50_9BILA</name>
<keyword evidence="2" id="KW-0812">Transmembrane</keyword>
<evidence type="ECO:0000313" key="5">
    <source>
        <dbReference type="Proteomes" id="UP000663824"/>
    </source>
</evidence>
<evidence type="ECO:0000256" key="1">
    <source>
        <dbReference type="SAM" id="MobiDB-lite"/>
    </source>
</evidence>
<dbReference type="GO" id="GO:0009374">
    <property type="term" value="F:biotin binding"/>
    <property type="evidence" value="ECO:0007669"/>
    <property type="project" value="InterPro"/>
</dbReference>
<dbReference type="AlphaFoldDB" id="A0A816YY50"/>
<feature type="region of interest" description="Disordered" evidence="1">
    <location>
        <begin position="185"/>
        <end position="253"/>
    </location>
</feature>
<dbReference type="EMBL" id="CAJNRE010018720">
    <property type="protein sequence ID" value="CAF2174576.1"/>
    <property type="molecule type" value="Genomic_DNA"/>
</dbReference>
<feature type="compositionally biased region" description="Polar residues" evidence="1">
    <location>
        <begin position="233"/>
        <end position="253"/>
    </location>
</feature>
<evidence type="ECO:0000313" key="3">
    <source>
        <dbReference type="EMBL" id="CAF2174576.1"/>
    </source>
</evidence>
<feature type="compositionally biased region" description="Low complexity" evidence="1">
    <location>
        <begin position="782"/>
        <end position="798"/>
    </location>
</feature>
<sequence length="905" mass="95363">MIILFILGNSSLRKFSLTFCTVLVVGYFTTKATESIPRETWSNIVQDLSLKLNDYKSNEHNEKDNGIGEGFMLLSNNRQQSSTKKHSANALLFVNRISTLNNITSSTCKTITSIENSNDTLSPTNIHADDQLHESPLSNTKDTVPRKISSPNTTTANDDPDIKNYLAVNDDDFSKQLLDVELTYDGSGDTTEETTEYTSETTTMSDIQSSIQPNEQNNTTTTSDFTAPTSGTATPITSESTTMPTAVTTEGDTNTTYTIQPTLTSAIPDSTVTLTSITETTDNETTSTGTTHTTPIGTSTTDTITAGTGTTDTKTSGTGTTDTTTAATDTTTIVTRTIDTTTAGTGTTYTATSGSGTTNTTTAGTDTSTIVAGTTDTTKAGTGTTDTATSGTGTTDTTTGGTGTTDTTTVGTGTADAATAVTGTTDSTTAGTGRSTTVIGTTDSSSAGTGTSTTVTGTTVATSTDTGTSTLVTGTTHSTTAGTGTTDSTTVVTGRTETTTIGTRTTDDTTIVTATTFSTTSSTTVASASISVSTTGVSTTTARPIVAISLSNSTILILRINCTSGKNDWMELYGRINSTLSGKYPYIITPADVNSVCNNSGVADVTLEFPNYYNISDTHDILSGVEGIGNNFSLPLLAVNKCGQNETILVIGVTSCFLINACNLCGLYPVRGRCEPETGLSKCRCYQNQNDSSRPYVGDFCEESRIIPINANNDPSWAPIIVGILAGLAGLFCAITCCLWFVAGYRRRRRNPDKDDVQAFRLWHLPRATIPTPVSNENNPDYMNSTMSTSSSSRTYSNPDQTNPADSTFFKELDQKMGENLRATIARPNASAMLASLPSDTISLTSSFDPIDELDSIIDNEDLNVTFHDPLNDLFEDDDILEAINPNVILPRPIVDSKPSGLFSV</sequence>
<dbReference type="InterPro" id="IPR005468">
    <property type="entry name" value="Avidin/str"/>
</dbReference>
<feature type="compositionally biased region" description="Low complexity" evidence="1">
    <location>
        <begin position="219"/>
        <end position="232"/>
    </location>
</feature>
<feature type="region of interest" description="Disordered" evidence="1">
    <location>
        <begin position="122"/>
        <end position="161"/>
    </location>
</feature>
<protein>
    <submittedName>
        <fullName evidence="3">Uncharacterized protein</fullName>
    </submittedName>
</protein>
<dbReference type="EMBL" id="CAJOBI010001497">
    <property type="protein sequence ID" value="CAF3884434.1"/>
    <property type="molecule type" value="Genomic_DNA"/>
</dbReference>
<feature type="region of interest" description="Disordered" evidence="1">
    <location>
        <begin position="471"/>
        <end position="490"/>
    </location>
</feature>
<organism evidence="3 5">
    <name type="scientific">Rotaria magnacalcarata</name>
    <dbReference type="NCBI Taxonomy" id="392030"/>
    <lineage>
        <taxon>Eukaryota</taxon>
        <taxon>Metazoa</taxon>
        <taxon>Spiralia</taxon>
        <taxon>Gnathifera</taxon>
        <taxon>Rotifera</taxon>
        <taxon>Eurotatoria</taxon>
        <taxon>Bdelloidea</taxon>
        <taxon>Philodinida</taxon>
        <taxon>Philodinidae</taxon>
        <taxon>Rotaria</taxon>
    </lineage>
</organism>
<gene>
    <name evidence="3" type="ORF">MBJ925_LOCUS34006</name>
    <name evidence="4" type="ORF">SMN809_LOCUS5783</name>
</gene>
<dbReference type="Proteomes" id="UP000663824">
    <property type="component" value="Unassembled WGS sequence"/>
</dbReference>
<evidence type="ECO:0000256" key="2">
    <source>
        <dbReference type="SAM" id="Phobius"/>
    </source>
</evidence>
<feature type="region of interest" description="Disordered" evidence="1">
    <location>
        <begin position="773"/>
        <end position="803"/>
    </location>
</feature>
<feature type="compositionally biased region" description="Polar residues" evidence="1">
    <location>
        <begin position="204"/>
        <end position="218"/>
    </location>
</feature>
<dbReference type="PROSITE" id="PS51326">
    <property type="entry name" value="AVIDIN_2"/>
    <property type="match status" value="1"/>
</dbReference>
<keyword evidence="2" id="KW-1133">Transmembrane helix</keyword>
<proteinExistence type="predicted"/>
<accession>A0A816YY50</accession>
<evidence type="ECO:0000313" key="4">
    <source>
        <dbReference type="EMBL" id="CAF3884434.1"/>
    </source>
</evidence>
<keyword evidence="2" id="KW-0472">Membrane</keyword>
<feature type="region of interest" description="Disordered" evidence="1">
    <location>
        <begin position="424"/>
        <end position="454"/>
    </location>
</feature>
<reference evidence="3" key="1">
    <citation type="submission" date="2021-02" db="EMBL/GenBank/DDBJ databases">
        <authorList>
            <person name="Nowell W R."/>
        </authorList>
    </citation>
    <scope>NUCLEOTIDE SEQUENCE</scope>
</reference>
<feature type="region of interest" description="Disordered" evidence="1">
    <location>
        <begin position="282"/>
        <end position="323"/>
    </location>
</feature>
<feature type="region of interest" description="Disordered" evidence="1">
    <location>
        <begin position="376"/>
        <end position="408"/>
    </location>
</feature>
<comment type="caution">
    <text evidence="3">The sequence shown here is derived from an EMBL/GenBank/DDBJ whole genome shotgun (WGS) entry which is preliminary data.</text>
</comment>
<feature type="transmembrane region" description="Helical" evidence="2">
    <location>
        <begin position="717"/>
        <end position="742"/>
    </location>
</feature>